<keyword evidence="2 4" id="KW-0808">Transferase</keyword>
<dbReference type="GO" id="GO:0019878">
    <property type="term" value="P:lysine biosynthetic process via aminoadipic acid"/>
    <property type="evidence" value="ECO:0007669"/>
    <property type="project" value="TreeGrafter"/>
</dbReference>
<keyword evidence="5" id="KW-1185">Reference proteome</keyword>
<feature type="domain" description="4'-phosphopantetheinyl transferase" evidence="3">
    <location>
        <begin position="123"/>
        <end position="211"/>
    </location>
</feature>
<evidence type="ECO:0000256" key="1">
    <source>
        <dbReference type="ARBA" id="ARBA00010990"/>
    </source>
</evidence>
<comment type="caution">
    <text evidence="4">The sequence shown here is derived from an EMBL/GenBank/DDBJ whole genome shotgun (WGS) entry which is preliminary data.</text>
</comment>
<dbReference type="InterPro" id="IPR050559">
    <property type="entry name" value="P-Pant_transferase_sf"/>
</dbReference>
<dbReference type="Gene3D" id="3.90.470.20">
    <property type="entry name" value="4'-phosphopantetheinyl transferase domain"/>
    <property type="match status" value="2"/>
</dbReference>
<gene>
    <name evidence="4" type="primary">sfp</name>
    <name evidence="4" type="ORF">Poly41_12920</name>
</gene>
<comment type="similarity">
    <text evidence="1">Belongs to the P-Pant transferase superfamily. Gsp/Sfp/HetI/AcpT family.</text>
</comment>
<accession>A0A5C6DZY6</accession>
<dbReference type="InterPro" id="IPR008278">
    <property type="entry name" value="4-PPantetheinyl_Trfase_dom"/>
</dbReference>
<dbReference type="GO" id="GO:0000287">
    <property type="term" value="F:magnesium ion binding"/>
    <property type="evidence" value="ECO:0007669"/>
    <property type="project" value="InterPro"/>
</dbReference>
<dbReference type="Proteomes" id="UP000319143">
    <property type="component" value="Unassembled WGS sequence"/>
</dbReference>
<dbReference type="RefSeq" id="WP_146525074.1">
    <property type="nucleotide sequence ID" value="NZ_SJPV01000002.1"/>
</dbReference>
<dbReference type="EMBL" id="SJPV01000002">
    <property type="protein sequence ID" value="TWU40459.1"/>
    <property type="molecule type" value="Genomic_DNA"/>
</dbReference>
<dbReference type="AlphaFoldDB" id="A0A5C6DZY6"/>
<dbReference type="EC" id="2.7.8.-" evidence="4"/>
<dbReference type="Pfam" id="PF01648">
    <property type="entry name" value="ACPS"/>
    <property type="match status" value="1"/>
</dbReference>
<proteinExistence type="inferred from homology"/>
<evidence type="ECO:0000313" key="4">
    <source>
        <dbReference type="EMBL" id="TWU40459.1"/>
    </source>
</evidence>
<evidence type="ECO:0000259" key="3">
    <source>
        <dbReference type="Pfam" id="PF01648"/>
    </source>
</evidence>
<name>A0A5C6DZY6_9BACT</name>
<dbReference type="PANTHER" id="PTHR12215:SF10">
    <property type="entry name" value="L-AMINOADIPATE-SEMIALDEHYDE DEHYDROGENASE-PHOSPHOPANTETHEINYL TRANSFERASE"/>
    <property type="match status" value="1"/>
</dbReference>
<dbReference type="OrthoDB" id="9808281at2"/>
<evidence type="ECO:0000313" key="5">
    <source>
        <dbReference type="Proteomes" id="UP000319143"/>
    </source>
</evidence>
<dbReference type="InterPro" id="IPR037143">
    <property type="entry name" value="4-PPantetheinyl_Trfase_dom_sf"/>
</dbReference>
<dbReference type="PANTHER" id="PTHR12215">
    <property type="entry name" value="PHOSPHOPANTETHEINE TRANSFERASE"/>
    <property type="match status" value="1"/>
</dbReference>
<organism evidence="4 5">
    <name type="scientific">Novipirellula artificiosorum</name>
    <dbReference type="NCBI Taxonomy" id="2528016"/>
    <lineage>
        <taxon>Bacteria</taxon>
        <taxon>Pseudomonadati</taxon>
        <taxon>Planctomycetota</taxon>
        <taxon>Planctomycetia</taxon>
        <taxon>Pirellulales</taxon>
        <taxon>Pirellulaceae</taxon>
        <taxon>Novipirellula</taxon>
    </lineage>
</organism>
<sequence length="260" mass="28958">MCQSSTEPFESIHVWHATSSHTEPGAVETYCERFLDPGEQDRANRFRVATSRNQHVIGRGMAKHLLAQAVMSEGIHPRSIRFSALPHGKPIVKTPPDLSLPFNVAHTNGLVLCGIGDRSLSLLGVDVEQLERQPDPELAIRYFSAPEVEYVYSFSCRDRRNEAFLRVWTLKEAFIKAIGTGLHTPLSDFAFENIDDPSPTIRMLSPTLPSAGTWKFFSFTPRDAYIGAIAVATVDDRPALSMELFDFDTVVRGVRSDVVP</sequence>
<dbReference type="SUPFAM" id="SSF56214">
    <property type="entry name" value="4'-phosphopantetheinyl transferase"/>
    <property type="match status" value="2"/>
</dbReference>
<reference evidence="4 5" key="1">
    <citation type="submission" date="2019-02" db="EMBL/GenBank/DDBJ databases">
        <title>Deep-cultivation of Planctomycetes and their phenomic and genomic characterization uncovers novel biology.</title>
        <authorList>
            <person name="Wiegand S."/>
            <person name="Jogler M."/>
            <person name="Boedeker C."/>
            <person name="Pinto D."/>
            <person name="Vollmers J."/>
            <person name="Rivas-Marin E."/>
            <person name="Kohn T."/>
            <person name="Peeters S.H."/>
            <person name="Heuer A."/>
            <person name="Rast P."/>
            <person name="Oberbeckmann S."/>
            <person name="Bunk B."/>
            <person name="Jeske O."/>
            <person name="Meyerdierks A."/>
            <person name="Storesund J.E."/>
            <person name="Kallscheuer N."/>
            <person name="Luecker S."/>
            <person name="Lage O.M."/>
            <person name="Pohl T."/>
            <person name="Merkel B.J."/>
            <person name="Hornburger P."/>
            <person name="Mueller R.-W."/>
            <person name="Bruemmer F."/>
            <person name="Labrenz M."/>
            <person name="Spormann A.M."/>
            <person name="Op Den Camp H."/>
            <person name="Overmann J."/>
            <person name="Amann R."/>
            <person name="Jetten M.S.M."/>
            <person name="Mascher T."/>
            <person name="Medema M.H."/>
            <person name="Devos D.P."/>
            <person name="Kaster A.-K."/>
            <person name="Ovreas L."/>
            <person name="Rohde M."/>
            <person name="Galperin M.Y."/>
            <person name="Jogler C."/>
        </authorList>
    </citation>
    <scope>NUCLEOTIDE SEQUENCE [LARGE SCALE GENOMIC DNA]</scope>
    <source>
        <strain evidence="4 5">Poly41</strain>
    </source>
</reference>
<dbReference type="GO" id="GO:0008897">
    <property type="term" value="F:holo-[acyl-carrier-protein] synthase activity"/>
    <property type="evidence" value="ECO:0007669"/>
    <property type="project" value="InterPro"/>
</dbReference>
<protein>
    <submittedName>
        <fullName evidence="4">4'-phosphopantetheinyl transferase sfp</fullName>
        <ecNumber evidence="4">2.7.8.-</ecNumber>
    </submittedName>
</protein>
<dbReference type="GO" id="GO:0005829">
    <property type="term" value="C:cytosol"/>
    <property type="evidence" value="ECO:0007669"/>
    <property type="project" value="TreeGrafter"/>
</dbReference>
<evidence type="ECO:0000256" key="2">
    <source>
        <dbReference type="ARBA" id="ARBA00022679"/>
    </source>
</evidence>